<dbReference type="Proteomes" id="UP001189429">
    <property type="component" value="Unassembled WGS sequence"/>
</dbReference>
<evidence type="ECO:0008006" key="5">
    <source>
        <dbReference type="Google" id="ProtNLM"/>
    </source>
</evidence>
<keyword evidence="2" id="KW-0812">Transmembrane</keyword>
<comment type="caution">
    <text evidence="3">The sequence shown here is derived from an EMBL/GenBank/DDBJ whole genome shotgun (WGS) entry which is preliminary data.</text>
</comment>
<evidence type="ECO:0000313" key="3">
    <source>
        <dbReference type="EMBL" id="CAK0882113.1"/>
    </source>
</evidence>
<accession>A0ABN9W7G0</accession>
<feature type="compositionally biased region" description="Basic and acidic residues" evidence="1">
    <location>
        <begin position="579"/>
        <end position="613"/>
    </location>
</feature>
<evidence type="ECO:0000256" key="1">
    <source>
        <dbReference type="SAM" id="MobiDB-lite"/>
    </source>
</evidence>
<proteinExistence type="predicted"/>
<evidence type="ECO:0000313" key="4">
    <source>
        <dbReference type="Proteomes" id="UP001189429"/>
    </source>
</evidence>
<keyword evidence="2" id="KW-1133">Transmembrane helix</keyword>
<reference evidence="3" key="1">
    <citation type="submission" date="2023-10" db="EMBL/GenBank/DDBJ databases">
        <authorList>
            <person name="Chen Y."/>
            <person name="Shah S."/>
            <person name="Dougan E. K."/>
            <person name="Thang M."/>
            <person name="Chan C."/>
        </authorList>
    </citation>
    <scope>NUCLEOTIDE SEQUENCE [LARGE SCALE GENOMIC DNA]</scope>
</reference>
<feature type="compositionally biased region" description="Basic and acidic residues" evidence="1">
    <location>
        <begin position="523"/>
        <end position="556"/>
    </location>
</feature>
<keyword evidence="4" id="KW-1185">Reference proteome</keyword>
<keyword evidence="2" id="KW-0472">Membrane</keyword>
<feature type="region of interest" description="Disordered" evidence="1">
    <location>
        <begin position="467"/>
        <end position="613"/>
    </location>
</feature>
<feature type="compositionally biased region" description="Low complexity" evidence="1">
    <location>
        <begin position="483"/>
        <end position="494"/>
    </location>
</feature>
<feature type="region of interest" description="Disordered" evidence="1">
    <location>
        <begin position="1522"/>
        <end position="1561"/>
    </location>
</feature>
<organism evidence="3 4">
    <name type="scientific">Prorocentrum cordatum</name>
    <dbReference type="NCBI Taxonomy" id="2364126"/>
    <lineage>
        <taxon>Eukaryota</taxon>
        <taxon>Sar</taxon>
        <taxon>Alveolata</taxon>
        <taxon>Dinophyceae</taxon>
        <taxon>Prorocentrales</taxon>
        <taxon>Prorocentraceae</taxon>
        <taxon>Prorocentrum</taxon>
    </lineage>
</organism>
<feature type="compositionally biased region" description="Polar residues" evidence="1">
    <location>
        <begin position="1482"/>
        <end position="1491"/>
    </location>
</feature>
<feature type="transmembrane region" description="Helical" evidence="2">
    <location>
        <begin position="1423"/>
        <end position="1441"/>
    </location>
</feature>
<evidence type="ECO:0000256" key="2">
    <source>
        <dbReference type="SAM" id="Phobius"/>
    </source>
</evidence>
<dbReference type="EMBL" id="CAUYUJ010018270">
    <property type="protein sequence ID" value="CAK0882113.1"/>
    <property type="molecule type" value="Genomic_DNA"/>
</dbReference>
<feature type="region of interest" description="Disordered" evidence="1">
    <location>
        <begin position="1480"/>
        <end position="1508"/>
    </location>
</feature>
<sequence>MAAEAGVAGVQLLDFRGVGKVPAFTGKREDVEDWIFPFESYCGLLGWTAGLELASDAEEPLAAEQIGEQGIQVVRSLYHLLASTTKGTAQSIVKLCPWGDGFEAMRRLYRERRTRLNEEHGQMLQQILTPLWWKAREGNQRFTEEVTQNMKTSTILARAPDDGKAMLRSAQRDVRNDITEMRSCMFEAVIGQSGVIAKPPTSGRSGNDIDVDAISKGGKGKDGKDKCQICNKANHTDGKGKGKDVNTGEGDYYHKTGHKKADCRKRLADEKAKSNAAIEQDSTEPKTVANIEFAEYACEIYDDDQLYCMAMRADDAEAECCAMDGTTFIALDTAGDCHVGPAAFGGGCRKAASDGPKLLGAQRQDIKMDSIATVPMAVDDDNEPTKLLKADLKLGDTVSQPILSLLEVMDKGAGFWLSAKTGARMCPGGDLSKGIPLTRRNSTLGFNAKTFRTTMEAKKFAASVAAADQPRRLRLGQQSQRHQLGQRSQRQNQQDVENELDADQFYSEDMRTRLGELGAPINGRKDELRARQRDAERRPPAQQKKMKELERRHEESAQGGPAIAPREVAGPEAPSAPSDAERAARELSHLARAPWREARARGNETTKPRKTLDFDKEDTGTAQITLDFCYLKTNTDWADIGDEEPPAADIFATTIVMANRDTLMFNAVSMPTKAVKDCALASASYFIEGTHLTAADIKTDGEPTILNSVEEVRKRLSKGVKLERNGMKITADAPIWRLLTRYVSWATSTYAPRADGGASHQAALGVTYNGEVVPFAETALFRIRASHARQTTATPSKRKGESSFVARIWIGKHKESDDHLFLTPAGWHRARGQRCEPTRRQTRPAECEDFGSPGERARHVEAISLDDPIDYSIRGGMGAASYVATSGLDLAVEVKGGRDVLEALAHCGAHRDIPRSEGGEFKILKARWEPQMRGGVCAWRYVAQEFAASSSAQTSRLVDFVSIKEENQGTSIADCAKAYYQADQTERVCAEPPPEYLATLAEMGGPTDIAWALDKMLPGQRVAGARRVDKAARTLKGEGIERCKCQPKLYVHRENETLTEVHMGGFHGERAVANLDGVVKRLQGAFDLKATDAIRQERYSHLKRDRLRLVNGDVMLRPNVKHIDDLIYVIGMENAKLAKVPSLMEEDPAWSPDLGEVENAKFRARVGISLYISPDRADIQRGVQLLARNLSQPTEFHRNRLVKLQLFTDADFAACKTTRRAMTCGITRLDGVHFAAFARRQGVQTTSSGEAEFYGATSVVMDGKLVMDALERLGYKVTWELGIDSSAAKAMINREGVGKAKRLDAGALRAQQERKVHGPNVRKESGEKNVADLGSTAHPVARFEHLRDLAGIVDSSEMDKHKELQACSVAASASWARQVLVATLLAQGATPSLATTSCELDFDSPRATSLVGVRFHDWIDDHLWTIILAITLMVLMIGLVCEWQCRARWVSEDAVKHAEKTMMIAGTSSRDKVKHVEKPTTIAGTSSNNKVKYTEEPPTAEKQSQAPCTYRRAADEIKLEVNGKEKKVVASPNRRGGAQAPVSARPLSEALRGGWGPKGPA</sequence>
<gene>
    <name evidence="3" type="ORF">PCOR1329_LOCUS64742</name>
</gene>
<name>A0ABN9W7G0_9DINO</name>
<protein>
    <recommendedName>
        <fullName evidence="5">SAP domain-containing protein</fullName>
    </recommendedName>
</protein>